<evidence type="ECO:0000313" key="12">
    <source>
        <dbReference type="Proteomes" id="UP000223606"/>
    </source>
</evidence>
<dbReference type="EMBL" id="LT960614">
    <property type="protein sequence ID" value="SON58206.1"/>
    <property type="molecule type" value="Genomic_DNA"/>
</dbReference>
<feature type="transmembrane region" description="Helical" evidence="9">
    <location>
        <begin position="46"/>
        <end position="63"/>
    </location>
</feature>
<feature type="transmembrane region" description="Helical" evidence="9">
    <location>
        <begin position="178"/>
        <end position="197"/>
    </location>
</feature>
<evidence type="ECO:0000256" key="5">
    <source>
        <dbReference type="ARBA" id="ARBA00022692"/>
    </source>
</evidence>
<evidence type="ECO:0000259" key="10">
    <source>
        <dbReference type="PROSITE" id="PS50263"/>
    </source>
</evidence>
<dbReference type="KEGG" id="hdi:HDIA_4665"/>
<dbReference type="Gene3D" id="3.60.110.10">
    <property type="entry name" value="Carbon-nitrogen hydrolase"/>
    <property type="match status" value="1"/>
</dbReference>
<dbReference type="GO" id="GO:0016410">
    <property type="term" value="F:N-acyltransferase activity"/>
    <property type="evidence" value="ECO:0007669"/>
    <property type="project" value="UniProtKB-UniRule"/>
</dbReference>
<dbReference type="OrthoDB" id="9804277at2"/>
<evidence type="ECO:0000256" key="9">
    <source>
        <dbReference type="HAMAP-Rule" id="MF_01148"/>
    </source>
</evidence>
<dbReference type="AlphaFoldDB" id="A0A2C9DD79"/>
<dbReference type="Pfam" id="PF00795">
    <property type="entry name" value="CN_hydrolase"/>
    <property type="match status" value="1"/>
</dbReference>
<comment type="function">
    <text evidence="9">Catalyzes the phospholipid dependent N-acylation of the N-terminal cysteine of apolipoprotein, the last step in lipoprotein maturation.</text>
</comment>
<dbReference type="CDD" id="cd07571">
    <property type="entry name" value="ALP_N-acyl_transferase"/>
    <property type="match status" value="1"/>
</dbReference>
<organism evidence="11 12">
    <name type="scientific">Hartmannibacter diazotrophicus</name>
    <dbReference type="NCBI Taxonomy" id="1482074"/>
    <lineage>
        <taxon>Bacteria</taxon>
        <taxon>Pseudomonadati</taxon>
        <taxon>Pseudomonadota</taxon>
        <taxon>Alphaproteobacteria</taxon>
        <taxon>Hyphomicrobiales</taxon>
        <taxon>Pleomorphomonadaceae</taxon>
        <taxon>Hartmannibacter</taxon>
    </lineage>
</organism>
<feature type="transmembrane region" description="Helical" evidence="9">
    <location>
        <begin position="102"/>
        <end position="126"/>
    </location>
</feature>
<dbReference type="Proteomes" id="UP000223606">
    <property type="component" value="Chromosome 1"/>
</dbReference>
<dbReference type="InterPro" id="IPR045378">
    <property type="entry name" value="LNT_N"/>
</dbReference>
<dbReference type="UniPathway" id="UPA00666"/>
<evidence type="ECO:0000313" key="11">
    <source>
        <dbReference type="EMBL" id="SON58206.1"/>
    </source>
</evidence>
<sequence>MRAIENWVLLLWGWKRWALALALGAASAMAMAPVDAFPVLFVTFPLLVWLIDGTPATSLITSLRGAFAVGWWLGFGYFLAGLWWISSAFLVEADVYGWMTPIITVIIPAGFAFFWAFAVCLARILWLKGPGRIVMLAFAMALAEWLRGHVLTGFPWILIGQAFGASDVTAQAASLVGVYGLTFLGVLIFSAPALLTGSGSEGRGRAQRVWLAIAAILMLGDIGYGSARLGGAEADTVDGINLRIVQPSIQQNQKWTEEGRAKALQTYLDLSDTKTSPDDLGILSRTHLIWPETALPFILSHEPDALAKIGEALPPGTLLLTGAPRAVKTPNFTQFFNSVYVIGNDGEIEAAYDKAHLVPFGEYVPLNGLFVRLGLGDLTRMIGGFSKGPGAKTISLPGTPPFAILICYEIIFPDSGIDENNRPQWIVNVTNDGWFGKTFGPYQHLELTRLRAIEEGLPVVRAANTGISAIIDAYGRPREQAPLEAVAVVDGQLPPALPPTLYVRNGRAIFWSLLLASLVFWAFSRFRQH</sequence>
<feature type="transmembrane region" description="Helical" evidence="9">
    <location>
        <begin position="209"/>
        <end position="227"/>
    </location>
</feature>
<dbReference type="InterPro" id="IPR003010">
    <property type="entry name" value="C-N_Hydrolase"/>
</dbReference>
<comment type="subcellular location">
    <subcellularLocation>
        <location evidence="1 9">Cell membrane</location>
        <topology evidence="1 9">Multi-pass membrane protein</topology>
    </subcellularLocation>
</comment>
<dbReference type="EC" id="2.3.1.269" evidence="9"/>
<feature type="transmembrane region" description="Helical" evidence="9">
    <location>
        <begin position="508"/>
        <end position="526"/>
    </location>
</feature>
<dbReference type="NCBIfam" id="TIGR00546">
    <property type="entry name" value="lnt"/>
    <property type="match status" value="1"/>
</dbReference>
<proteinExistence type="inferred from homology"/>
<keyword evidence="11" id="KW-0449">Lipoprotein</keyword>
<keyword evidence="5 9" id="KW-0812">Transmembrane</keyword>
<dbReference type="RefSeq" id="WP_099558429.1">
    <property type="nucleotide sequence ID" value="NZ_LT960614.1"/>
</dbReference>
<dbReference type="InterPro" id="IPR036526">
    <property type="entry name" value="C-N_Hydrolase_sf"/>
</dbReference>
<feature type="transmembrane region" description="Helical" evidence="9">
    <location>
        <begin position="70"/>
        <end position="90"/>
    </location>
</feature>
<dbReference type="InterPro" id="IPR004563">
    <property type="entry name" value="Apolipo_AcylTrfase"/>
</dbReference>
<dbReference type="SUPFAM" id="SSF56317">
    <property type="entry name" value="Carbon-nitrogen hydrolase"/>
    <property type="match status" value="1"/>
</dbReference>
<gene>
    <name evidence="9 11" type="primary">lnt</name>
    <name evidence="11" type="ORF">HDIA_4665</name>
</gene>
<dbReference type="Pfam" id="PF20154">
    <property type="entry name" value="LNT_N"/>
    <property type="match status" value="1"/>
</dbReference>
<keyword evidence="4 9" id="KW-0808">Transferase</keyword>
<keyword evidence="8 9" id="KW-0012">Acyltransferase</keyword>
<evidence type="ECO:0000256" key="4">
    <source>
        <dbReference type="ARBA" id="ARBA00022679"/>
    </source>
</evidence>
<evidence type="ECO:0000256" key="6">
    <source>
        <dbReference type="ARBA" id="ARBA00022989"/>
    </source>
</evidence>
<keyword evidence="12" id="KW-1185">Reference proteome</keyword>
<reference evidence="12" key="1">
    <citation type="submission" date="2017-09" db="EMBL/GenBank/DDBJ databases">
        <title>Genome sequence of Nannocystis excedens DSM 71.</title>
        <authorList>
            <person name="Blom J."/>
        </authorList>
    </citation>
    <scope>NUCLEOTIDE SEQUENCE [LARGE SCALE GENOMIC DNA]</scope>
    <source>
        <strain evidence="12">type strain: E19</strain>
    </source>
</reference>
<dbReference type="GO" id="GO:0005886">
    <property type="term" value="C:plasma membrane"/>
    <property type="evidence" value="ECO:0007669"/>
    <property type="project" value="UniProtKB-SubCell"/>
</dbReference>
<accession>A0A2C9DD79</accession>
<evidence type="ECO:0000256" key="2">
    <source>
        <dbReference type="ARBA" id="ARBA00010065"/>
    </source>
</evidence>
<feature type="domain" description="CN hydrolase" evidence="10">
    <location>
        <begin position="245"/>
        <end position="495"/>
    </location>
</feature>
<keyword evidence="7 9" id="KW-0472">Membrane</keyword>
<comment type="similarity">
    <text evidence="2 9">Belongs to the CN hydrolase family. Apolipoprotein N-acyltransferase subfamily.</text>
</comment>
<protein>
    <recommendedName>
        <fullName evidence="9">Apolipoprotein N-acyltransferase</fullName>
        <shortName evidence="9">ALP N-acyltransferase</shortName>
        <ecNumber evidence="9">2.3.1.269</ecNumber>
    </recommendedName>
</protein>
<dbReference type="HAMAP" id="MF_01148">
    <property type="entry name" value="Lnt"/>
    <property type="match status" value="1"/>
</dbReference>
<dbReference type="PANTHER" id="PTHR38686">
    <property type="entry name" value="APOLIPOPROTEIN N-ACYLTRANSFERASE"/>
    <property type="match status" value="1"/>
</dbReference>
<comment type="pathway">
    <text evidence="9">Protein modification; lipoprotein biosynthesis (N-acyl transfer).</text>
</comment>
<evidence type="ECO:0000256" key="7">
    <source>
        <dbReference type="ARBA" id="ARBA00023136"/>
    </source>
</evidence>
<dbReference type="GO" id="GO:0042158">
    <property type="term" value="P:lipoprotein biosynthetic process"/>
    <property type="evidence" value="ECO:0007669"/>
    <property type="project" value="UniProtKB-UniRule"/>
</dbReference>
<comment type="catalytic activity">
    <reaction evidence="9">
        <text>N-terminal S-1,2-diacyl-sn-glyceryl-L-cysteinyl-[lipoprotein] + a glycerophospholipid = N-acyl-S-1,2-diacyl-sn-glyceryl-L-cysteinyl-[lipoprotein] + a 2-acyl-sn-glycero-3-phospholipid + H(+)</text>
        <dbReference type="Rhea" id="RHEA:48228"/>
        <dbReference type="Rhea" id="RHEA-COMP:14681"/>
        <dbReference type="Rhea" id="RHEA-COMP:14684"/>
        <dbReference type="ChEBI" id="CHEBI:15378"/>
        <dbReference type="ChEBI" id="CHEBI:136912"/>
        <dbReference type="ChEBI" id="CHEBI:140656"/>
        <dbReference type="ChEBI" id="CHEBI:140657"/>
        <dbReference type="ChEBI" id="CHEBI:140660"/>
        <dbReference type="EC" id="2.3.1.269"/>
    </reaction>
</comment>
<keyword evidence="3 9" id="KW-1003">Cell membrane</keyword>
<evidence type="ECO:0000256" key="3">
    <source>
        <dbReference type="ARBA" id="ARBA00022475"/>
    </source>
</evidence>
<dbReference type="PROSITE" id="PS50263">
    <property type="entry name" value="CN_HYDROLASE"/>
    <property type="match status" value="1"/>
</dbReference>
<evidence type="ECO:0000256" key="1">
    <source>
        <dbReference type="ARBA" id="ARBA00004651"/>
    </source>
</evidence>
<evidence type="ECO:0000256" key="8">
    <source>
        <dbReference type="ARBA" id="ARBA00023315"/>
    </source>
</evidence>
<keyword evidence="6 9" id="KW-1133">Transmembrane helix</keyword>
<dbReference type="PANTHER" id="PTHR38686:SF1">
    <property type="entry name" value="APOLIPOPROTEIN N-ACYLTRANSFERASE"/>
    <property type="match status" value="1"/>
</dbReference>
<name>A0A2C9DD79_9HYPH</name>